<feature type="domain" description="Ribose-phosphate pyrophosphokinase N-terminal" evidence="4">
    <location>
        <begin position="9"/>
        <end position="118"/>
    </location>
</feature>
<dbReference type="Gene3D" id="3.40.50.2020">
    <property type="match status" value="2"/>
</dbReference>
<gene>
    <name evidence="5" type="primary">prs</name>
    <name evidence="5" type="ORF">EQG66_14125</name>
</gene>
<evidence type="ECO:0000259" key="3">
    <source>
        <dbReference type="Pfam" id="PF00156"/>
    </source>
</evidence>
<dbReference type="InterPro" id="IPR000836">
    <property type="entry name" value="PRTase_dom"/>
</dbReference>
<comment type="caution">
    <text evidence="5">The sequence shown here is derived from an EMBL/GenBank/DDBJ whole genome shotgun (WGS) entry which is preliminary data.</text>
</comment>
<dbReference type="NCBIfam" id="NF005537">
    <property type="entry name" value="PRK07199.1"/>
    <property type="match status" value="1"/>
</dbReference>
<dbReference type="PANTHER" id="PTHR10210:SF41">
    <property type="entry name" value="RIBOSE-PHOSPHATE PYROPHOSPHOKINASE 1, CHLOROPLASTIC"/>
    <property type="match status" value="1"/>
</dbReference>
<dbReference type="CDD" id="cd06223">
    <property type="entry name" value="PRTases_typeI"/>
    <property type="match status" value="1"/>
</dbReference>
<comment type="similarity">
    <text evidence="2">Belongs to the ribose-phosphate pyrophosphokinase family.</text>
</comment>
<keyword evidence="5" id="KW-0418">Kinase</keyword>
<dbReference type="SMART" id="SM01400">
    <property type="entry name" value="Pribosyltran_N"/>
    <property type="match status" value="1"/>
</dbReference>
<dbReference type="RefSeq" id="WP_129405196.1">
    <property type="nucleotide sequence ID" value="NZ_SBKP01000020.1"/>
</dbReference>
<organism evidence="5 6">
    <name type="scientific">Sphingobium fluviale</name>
    <dbReference type="NCBI Taxonomy" id="2506423"/>
    <lineage>
        <taxon>Bacteria</taxon>
        <taxon>Pseudomonadati</taxon>
        <taxon>Pseudomonadota</taxon>
        <taxon>Alphaproteobacteria</taxon>
        <taxon>Sphingomonadales</taxon>
        <taxon>Sphingomonadaceae</taxon>
        <taxon>Sphingobium</taxon>
    </lineage>
</organism>
<dbReference type="OrthoDB" id="324294at2"/>
<accession>A0A4V1N362</accession>
<name>A0A4V1N362_9SPHN</name>
<keyword evidence="1 2" id="KW-0545">Nucleotide biosynthesis</keyword>
<dbReference type="InterPro" id="IPR005946">
    <property type="entry name" value="Rib-P_diPkinase"/>
</dbReference>
<sequence>MNSPILIPLPGNEHLAAGIAGAIDAEIGMLEMHQFPDGETYLRFACGVAKRPVILLCTLARPNELVMPLLLAADAARDLGASEVALVAPYLAYMRQDRRFRSGEAISARTFARLLSNAFDWFVTVDPHLHRYASLDAIYSIRSRVVQSAPSIARWIKANVTDPVIVGPDIESEQWVSSVAQQIGAPHFVLSKSRTGDRRVSVTLPDIEPFAHRRPVIVDDIGSSGQTLVEAVRALNHAGFETSCCIVVHALFDCKVEDVFDDRSVQILSTDTVAHDTNAIALGDVLAKAVEEMRLGTEPARKPIE</sequence>
<dbReference type="GO" id="GO:0006164">
    <property type="term" value="P:purine nucleotide biosynthetic process"/>
    <property type="evidence" value="ECO:0007669"/>
    <property type="project" value="TreeGrafter"/>
</dbReference>
<dbReference type="Pfam" id="PF00156">
    <property type="entry name" value="Pribosyltran"/>
    <property type="match status" value="1"/>
</dbReference>
<dbReference type="Pfam" id="PF13793">
    <property type="entry name" value="Pribosyltran_N"/>
    <property type="match status" value="1"/>
</dbReference>
<dbReference type="InterPro" id="IPR029057">
    <property type="entry name" value="PRTase-like"/>
</dbReference>
<keyword evidence="6" id="KW-1185">Reference proteome</keyword>
<dbReference type="EMBL" id="SBKP01000020">
    <property type="protein sequence ID" value="RXR25562.1"/>
    <property type="molecule type" value="Genomic_DNA"/>
</dbReference>
<dbReference type="GO" id="GO:0000287">
    <property type="term" value="F:magnesium ion binding"/>
    <property type="evidence" value="ECO:0007669"/>
    <property type="project" value="InterPro"/>
</dbReference>
<dbReference type="GO" id="GO:0005737">
    <property type="term" value="C:cytoplasm"/>
    <property type="evidence" value="ECO:0007669"/>
    <property type="project" value="TreeGrafter"/>
</dbReference>
<feature type="domain" description="Phosphoribosyltransferase" evidence="3">
    <location>
        <begin position="151"/>
        <end position="266"/>
    </location>
</feature>
<evidence type="ECO:0000313" key="5">
    <source>
        <dbReference type="EMBL" id="RXR25562.1"/>
    </source>
</evidence>
<dbReference type="InterPro" id="IPR029099">
    <property type="entry name" value="Pribosyltran_N"/>
</dbReference>
<protein>
    <submittedName>
        <fullName evidence="5">Ribose-phosphate diphosphokinase</fullName>
        <ecNumber evidence="5">2.7.6.1</ecNumber>
    </submittedName>
</protein>
<reference evidence="6" key="1">
    <citation type="submission" date="2019-01" db="EMBL/GenBank/DDBJ databases">
        <title>Cytophagaceae bacterium strain CAR-16.</title>
        <authorList>
            <person name="Chen W.-M."/>
        </authorList>
    </citation>
    <scope>NUCLEOTIDE SEQUENCE [LARGE SCALE GENOMIC DNA]</scope>
    <source>
        <strain evidence="6">CHR27</strain>
    </source>
</reference>
<dbReference type="EC" id="2.7.6.1" evidence="5"/>
<evidence type="ECO:0000259" key="4">
    <source>
        <dbReference type="Pfam" id="PF13793"/>
    </source>
</evidence>
<evidence type="ECO:0000313" key="6">
    <source>
        <dbReference type="Proteomes" id="UP000290958"/>
    </source>
</evidence>
<dbReference type="GO" id="GO:0006015">
    <property type="term" value="P:5-phosphoribose 1-diphosphate biosynthetic process"/>
    <property type="evidence" value="ECO:0007669"/>
    <property type="project" value="TreeGrafter"/>
</dbReference>
<dbReference type="PANTHER" id="PTHR10210">
    <property type="entry name" value="RIBOSE-PHOSPHATE DIPHOSPHOKINASE FAMILY MEMBER"/>
    <property type="match status" value="1"/>
</dbReference>
<dbReference type="GO" id="GO:0004749">
    <property type="term" value="F:ribose phosphate diphosphokinase activity"/>
    <property type="evidence" value="ECO:0007669"/>
    <property type="project" value="UniProtKB-EC"/>
</dbReference>
<dbReference type="FunFam" id="3.40.50.2020:FF:000014">
    <property type="entry name" value="Ribose-phosphate pyrophosphokinase 1"/>
    <property type="match status" value="1"/>
</dbReference>
<proteinExistence type="inferred from homology"/>
<dbReference type="AlphaFoldDB" id="A0A4V1N362"/>
<dbReference type="SUPFAM" id="SSF53271">
    <property type="entry name" value="PRTase-like"/>
    <property type="match status" value="2"/>
</dbReference>
<evidence type="ECO:0000256" key="1">
    <source>
        <dbReference type="ARBA" id="ARBA00022727"/>
    </source>
</evidence>
<dbReference type="GO" id="GO:0016301">
    <property type="term" value="F:kinase activity"/>
    <property type="evidence" value="ECO:0007669"/>
    <property type="project" value="UniProtKB-KW"/>
</dbReference>
<dbReference type="GO" id="GO:0002189">
    <property type="term" value="C:ribose phosphate diphosphokinase complex"/>
    <property type="evidence" value="ECO:0007669"/>
    <property type="project" value="TreeGrafter"/>
</dbReference>
<keyword evidence="5" id="KW-0808">Transferase</keyword>
<dbReference type="Proteomes" id="UP000290958">
    <property type="component" value="Unassembled WGS sequence"/>
</dbReference>
<dbReference type="NCBIfam" id="TIGR01251">
    <property type="entry name" value="ribP_PPkin"/>
    <property type="match status" value="1"/>
</dbReference>
<evidence type="ECO:0000256" key="2">
    <source>
        <dbReference type="RuleBase" id="RU004324"/>
    </source>
</evidence>